<proteinExistence type="predicted"/>
<dbReference type="AlphaFoldDB" id="A0A5J5BKW3"/>
<accession>A0A5J5BKW3</accession>
<dbReference type="Proteomes" id="UP000325577">
    <property type="component" value="Linkage Group LG11"/>
</dbReference>
<evidence type="ECO:0000313" key="1">
    <source>
        <dbReference type="EMBL" id="KAA8543775.1"/>
    </source>
</evidence>
<dbReference type="EMBL" id="CM018034">
    <property type="protein sequence ID" value="KAA8543775.1"/>
    <property type="molecule type" value="Genomic_DNA"/>
</dbReference>
<reference evidence="1 2" key="1">
    <citation type="submission" date="2019-09" db="EMBL/GenBank/DDBJ databases">
        <title>A chromosome-level genome assembly of the Chinese tupelo Nyssa sinensis.</title>
        <authorList>
            <person name="Yang X."/>
            <person name="Kang M."/>
            <person name="Yang Y."/>
            <person name="Xiong H."/>
            <person name="Wang M."/>
            <person name="Zhang Z."/>
            <person name="Wang Z."/>
            <person name="Wu H."/>
            <person name="Ma T."/>
            <person name="Liu J."/>
            <person name="Xi Z."/>
        </authorList>
    </citation>
    <scope>NUCLEOTIDE SEQUENCE [LARGE SCALE GENOMIC DNA]</scope>
    <source>
        <strain evidence="1">J267</strain>
        <tissue evidence="1">Leaf</tissue>
    </source>
</reference>
<dbReference type="OrthoDB" id="1428943at2759"/>
<gene>
    <name evidence="1" type="ORF">F0562_022048</name>
</gene>
<sequence length="100" mass="11369">MYFQNPPTLSLKGESCHAWRLLPHSNFKVLKSILRWLMAYYGPKEIERAKLSAREGASNNVRVNANPLFDGHGGIQARTLQLDFPRFDGGDPSEWILKAQ</sequence>
<evidence type="ECO:0000313" key="2">
    <source>
        <dbReference type="Proteomes" id="UP000325577"/>
    </source>
</evidence>
<organism evidence="1 2">
    <name type="scientific">Nyssa sinensis</name>
    <dbReference type="NCBI Taxonomy" id="561372"/>
    <lineage>
        <taxon>Eukaryota</taxon>
        <taxon>Viridiplantae</taxon>
        <taxon>Streptophyta</taxon>
        <taxon>Embryophyta</taxon>
        <taxon>Tracheophyta</taxon>
        <taxon>Spermatophyta</taxon>
        <taxon>Magnoliopsida</taxon>
        <taxon>eudicotyledons</taxon>
        <taxon>Gunneridae</taxon>
        <taxon>Pentapetalae</taxon>
        <taxon>asterids</taxon>
        <taxon>Cornales</taxon>
        <taxon>Nyssaceae</taxon>
        <taxon>Nyssa</taxon>
    </lineage>
</organism>
<keyword evidence="2" id="KW-1185">Reference proteome</keyword>
<protein>
    <submittedName>
        <fullName evidence="1">Uncharacterized protein</fullName>
    </submittedName>
</protein>
<name>A0A5J5BKW3_9ASTE</name>